<dbReference type="Pfam" id="PF04227">
    <property type="entry name" value="Indigoidine_A"/>
    <property type="match status" value="1"/>
</dbReference>
<evidence type="ECO:0000256" key="4">
    <source>
        <dbReference type="ARBA" id="ARBA00023239"/>
    </source>
</evidence>
<keyword evidence="6" id="KW-0812">Transmembrane</keyword>
<evidence type="ECO:0000313" key="8">
    <source>
        <dbReference type="Proteomes" id="UP001372338"/>
    </source>
</evidence>
<evidence type="ECO:0000256" key="2">
    <source>
        <dbReference type="ARBA" id="ARBA00022801"/>
    </source>
</evidence>
<protein>
    <submittedName>
        <fullName evidence="7">Uncharacterized protein</fullName>
    </submittedName>
</protein>
<proteinExistence type="predicted"/>
<keyword evidence="6" id="KW-0472">Membrane</keyword>
<dbReference type="GO" id="GO:0016798">
    <property type="term" value="F:hydrolase activity, acting on glycosyl bonds"/>
    <property type="evidence" value="ECO:0007669"/>
    <property type="project" value="UniProtKB-KW"/>
</dbReference>
<evidence type="ECO:0000256" key="5">
    <source>
        <dbReference type="ARBA" id="ARBA00023295"/>
    </source>
</evidence>
<feature type="transmembrane region" description="Helical" evidence="6">
    <location>
        <begin position="144"/>
        <end position="170"/>
    </location>
</feature>
<feature type="transmembrane region" description="Helical" evidence="6">
    <location>
        <begin position="117"/>
        <end position="138"/>
    </location>
</feature>
<dbReference type="GO" id="GO:0005737">
    <property type="term" value="C:cytoplasm"/>
    <property type="evidence" value="ECO:0007669"/>
    <property type="project" value="TreeGrafter"/>
</dbReference>
<gene>
    <name evidence="7" type="ORF">RIF29_14001</name>
</gene>
<keyword evidence="1" id="KW-0479">Metal-binding</keyword>
<keyword evidence="3" id="KW-0464">Manganese</keyword>
<keyword evidence="5" id="KW-0326">Glycosidase</keyword>
<dbReference type="GO" id="GO:0046872">
    <property type="term" value="F:metal ion binding"/>
    <property type="evidence" value="ECO:0007669"/>
    <property type="project" value="UniProtKB-KW"/>
</dbReference>
<comment type="caution">
    <text evidence="7">The sequence shown here is derived from an EMBL/GenBank/DDBJ whole genome shotgun (WGS) entry which is preliminary data.</text>
</comment>
<reference evidence="7 8" key="1">
    <citation type="submission" date="2024-01" db="EMBL/GenBank/DDBJ databases">
        <title>The genomes of 5 underutilized Papilionoideae crops provide insights into root nodulation and disease resistanc.</title>
        <authorList>
            <person name="Yuan L."/>
        </authorList>
    </citation>
    <scope>NUCLEOTIDE SEQUENCE [LARGE SCALE GENOMIC DNA]</scope>
    <source>
        <strain evidence="7">ZHUSHIDOU_FW_LH</strain>
        <tissue evidence="7">Leaf</tissue>
    </source>
</reference>
<organism evidence="7 8">
    <name type="scientific">Crotalaria pallida</name>
    <name type="common">Smooth rattlebox</name>
    <name type="synonym">Crotalaria striata</name>
    <dbReference type="NCBI Taxonomy" id="3830"/>
    <lineage>
        <taxon>Eukaryota</taxon>
        <taxon>Viridiplantae</taxon>
        <taxon>Streptophyta</taxon>
        <taxon>Embryophyta</taxon>
        <taxon>Tracheophyta</taxon>
        <taxon>Spermatophyta</taxon>
        <taxon>Magnoliopsida</taxon>
        <taxon>eudicotyledons</taxon>
        <taxon>Gunneridae</taxon>
        <taxon>Pentapetalae</taxon>
        <taxon>rosids</taxon>
        <taxon>fabids</taxon>
        <taxon>Fabales</taxon>
        <taxon>Fabaceae</taxon>
        <taxon>Papilionoideae</taxon>
        <taxon>50 kb inversion clade</taxon>
        <taxon>genistoids sensu lato</taxon>
        <taxon>core genistoids</taxon>
        <taxon>Crotalarieae</taxon>
        <taxon>Crotalaria</taxon>
    </lineage>
</organism>
<sequence length="225" mass="24637">MDSGYSVPLSLWRGLSVEELERLATLGKKAQKTARRDIAYVVASGGNGATTVSEQCFLLLRLVFLSLSPVGLVECIDMGNLVLLNSSSHFPIAEPQRAEASVCKGNRFVEARGHRRVLFFYSSSLKFNTILVYDLILFHGVKLIWIPVSLPLLGIPFIVVAIGVAIYVILVVAIVEIALVLLVIVVVTFHFIVVVVGVTCFVFLPHEIFIEKLIVKGCGKIVQAE</sequence>
<dbReference type="SUPFAM" id="SSF110581">
    <property type="entry name" value="Indigoidine synthase A-like"/>
    <property type="match status" value="1"/>
</dbReference>
<dbReference type="InterPro" id="IPR007342">
    <property type="entry name" value="PsuG"/>
</dbReference>
<dbReference type="InterPro" id="IPR022830">
    <property type="entry name" value="Indigdn_synthA-like"/>
</dbReference>
<evidence type="ECO:0000256" key="6">
    <source>
        <dbReference type="SAM" id="Phobius"/>
    </source>
</evidence>
<evidence type="ECO:0000256" key="3">
    <source>
        <dbReference type="ARBA" id="ARBA00023211"/>
    </source>
</evidence>
<keyword evidence="6" id="KW-1133">Transmembrane helix</keyword>
<dbReference type="PANTHER" id="PTHR42909">
    <property type="entry name" value="ZGC:136858"/>
    <property type="match status" value="1"/>
</dbReference>
<dbReference type="Proteomes" id="UP001372338">
    <property type="component" value="Unassembled WGS sequence"/>
</dbReference>
<name>A0AAN9FEP1_CROPI</name>
<keyword evidence="8" id="KW-1185">Reference proteome</keyword>
<keyword evidence="2" id="KW-0378">Hydrolase</keyword>
<evidence type="ECO:0000313" key="7">
    <source>
        <dbReference type="EMBL" id="KAK7272956.1"/>
    </source>
</evidence>
<dbReference type="Gene3D" id="3.40.1790.10">
    <property type="entry name" value="Indigoidine synthase domain"/>
    <property type="match status" value="1"/>
</dbReference>
<dbReference type="EMBL" id="JAYWIO010000003">
    <property type="protein sequence ID" value="KAK7272956.1"/>
    <property type="molecule type" value="Genomic_DNA"/>
</dbReference>
<feature type="transmembrane region" description="Helical" evidence="6">
    <location>
        <begin position="177"/>
        <end position="204"/>
    </location>
</feature>
<accession>A0AAN9FEP1</accession>
<dbReference type="AlphaFoldDB" id="A0AAN9FEP1"/>
<dbReference type="PANTHER" id="PTHR42909:SF1">
    <property type="entry name" value="CARBOHYDRATE KINASE PFKB DOMAIN-CONTAINING PROTEIN"/>
    <property type="match status" value="1"/>
</dbReference>
<keyword evidence="4" id="KW-0456">Lyase</keyword>
<dbReference type="GO" id="GO:0004730">
    <property type="term" value="F:pseudouridylate synthase activity"/>
    <property type="evidence" value="ECO:0007669"/>
    <property type="project" value="InterPro"/>
</dbReference>
<evidence type="ECO:0000256" key="1">
    <source>
        <dbReference type="ARBA" id="ARBA00022723"/>
    </source>
</evidence>